<dbReference type="InterPro" id="IPR040643">
    <property type="entry name" value="MLVIN_C"/>
</dbReference>
<gene>
    <name evidence="8" type="ORF">mMyoMyo1_009772</name>
</gene>
<keyword evidence="6" id="KW-0695">RNA-directed DNA polymerase</keyword>
<dbReference type="Proteomes" id="UP000527355">
    <property type="component" value="Unassembled WGS sequence"/>
</dbReference>
<evidence type="ECO:0000313" key="8">
    <source>
        <dbReference type="EMBL" id="KAF6378883.1"/>
    </source>
</evidence>
<feature type="domain" description="Integrase catalytic" evidence="7">
    <location>
        <begin position="1"/>
        <end position="91"/>
    </location>
</feature>
<dbReference type="Pfam" id="PF18697">
    <property type="entry name" value="MLVIN_C"/>
    <property type="match status" value="1"/>
</dbReference>
<protein>
    <recommendedName>
        <fullName evidence="7">Integrase catalytic domain-containing protein</fullName>
    </recommendedName>
</protein>
<keyword evidence="2" id="KW-0548">Nucleotidyltransferase</keyword>
<evidence type="ECO:0000256" key="6">
    <source>
        <dbReference type="ARBA" id="ARBA00022918"/>
    </source>
</evidence>
<name>A0A7J7ZXA4_MYOMY</name>
<dbReference type="InterPro" id="IPR036397">
    <property type="entry name" value="RNaseH_sf"/>
</dbReference>
<dbReference type="GO" id="GO:0003676">
    <property type="term" value="F:nucleic acid binding"/>
    <property type="evidence" value="ECO:0007669"/>
    <property type="project" value="InterPro"/>
</dbReference>
<accession>A0A7J7ZXA4</accession>
<dbReference type="SUPFAM" id="SSF53098">
    <property type="entry name" value="Ribonuclease H-like"/>
    <property type="match status" value="1"/>
</dbReference>
<dbReference type="Gene3D" id="2.30.30.850">
    <property type="match status" value="1"/>
</dbReference>
<dbReference type="InterPro" id="IPR001584">
    <property type="entry name" value="Integrase_cat-core"/>
</dbReference>
<dbReference type="InterPro" id="IPR012337">
    <property type="entry name" value="RNaseH-like_sf"/>
</dbReference>
<dbReference type="EMBL" id="JABWUV010000002">
    <property type="protein sequence ID" value="KAF6378883.1"/>
    <property type="molecule type" value="Genomic_DNA"/>
</dbReference>
<comment type="caution">
    <text evidence="8">The sequence shown here is derived from an EMBL/GenBank/DDBJ whole genome shotgun (WGS) entry which is preliminary data.</text>
</comment>
<evidence type="ECO:0000256" key="3">
    <source>
        <dbReference type="ARBA" id="ARBA00022722"/>
    </source>
</evidence>
<keyword evidence="5" id="KW-0378">Hydrolase</keyword>
<evidence type="ECO:0000256" key="5">
    <source>
        <dbReference type="ARBA" id="ARBA00022801"/>
    </source>
</evidence>
<reference evidence="8 9" key="1">
    <citation type="journal article" date="2020" name="Nature">
        <title>Six reference-quality genomes reveal evolution of bat adaptations.</title>
        <authorList>
            <person name="Jebb D."/>
            <person name="Huang Z."/>
            <person name="Pippel M."/>
            <person name="Hughes G.M."/>
            <person name="Lavrichenko K."/>
            <person name="Devanna P."/>
            <person name="Winkler S."/>
            <person name="Jermiin L.S."/>
            <person name="Skirmuntt E.C."/>
            <person name="Katzourakis A."/>
            <person name="Burkitt-Gray L."/>
            <person name="Ray D.A."/>
            <person name="Sullivan K.A.M."/>
            <person name="Roscito J.G."/>
            <person name="Kirilenko B.M."/>
            <person name="Davalos L.M."/>
            <person name="Corthals A.P."/>
            <person name="Power M.L."/>
            <person name="Jones G."/>
            <person name="Ransome R.D."/>
            <person name="Dechmann D.K.N."/>
            <person name="Locatelli A.G."/>
            <person name="Puechmaille S.J."/>
            <person name="Fedrigo O."/>
            <person name="Jarvis E.D."/>
            <person name="Hiller M."/>
            <person name="Vernes S.C."/>
            <person name="Myers E.W."/>
            <person name="Teeling E.C."/>
        </authorList>
    </citation>
    <scope>NUCLEOTIDE SEQUENCE [LARGE SCALE GENOMIC DNA]</scope>
    <source>
        <strain evidence="8">MMyoMyo1</strain>
        <tissue evidence="8">Flight muscle</tissue>
    </source>
</reference>
<keyword evidence="1" id="KW-0808">Transferase</keyword>
<dbReference type="GO" id="GO:0003964">
    <property type="term" value="F:RNA-directed DNA polymerase activity"/>
    <property type="evidence" value="ECO:0007669"/>
    <property type="project" value="UniProtKB-KW"/>
</dbReference>
<keyword evidence="4" id="KW-0255">Endonuclease</keyword>
<evidence type="ECO:0000259" key="7">
    <source>
        <dbReference type="PROSITE" id="PS50994"/>
    </source>
</evidence>
<dbReference type="GO" id="GO:0004519">
    <property type="term" value="F:endonuclease activity"/>
    <property type="evidence" value="ECO:0007669"/>
    <property type="project" value="UniProtKB-KW"/>
</dbReference>
<evidence type="ECO:0000256" key="1">
    <source>
        <dbReference type="ARBA" id="ARBA00022679"/>
    </source>
</evidence>
<dbReference type="AlphaFoldDB" id="A0A7J7ZXA4"/>
<evidence type="ECO:0000256" key="4">
    <source>
        <dbReference type="ARBA" id="ARBA00022759"/>
    </source>
</evidence>
<dbReference type="PANTHER" id="PTHR41694:SF5">
    <property type="entry name" value="RIBONUCLEASE H"/>
    <property type="match status" value="1"/>
</dbReference>
<dbReference type="GO" id="GO:0016787">
    <property type="term" value="F:hydrolase activity"/>
    <property type="evidence" value="ECO:0007669"/>
    <property type="project" value="UniProtKB-KW"/>
</dbReference>
<evidence type="ECO:0000256" key="2">
    <source>
        <dbReference type="ARBA" id="ARBA00022695"/>
    </source>
</evidence>
<dbReference type="GO" id="GO:0015074">
    <property type="term" value="P:DNA integration"/>
    <property type="evidence" value="ECO:0007669"/>
    <property type="project" value="InterPro"/>
</dbReference>
<dbReference type="Gene3D" id="3.30.420.10">
    <property type="entry name" value="Ribonuclease H-like superfamily/Ribonuclease H"/>
    <property type="match status" value="1"/>
</dbReference>
<evidence type="ECO:0000313" key="9">
    <source>
        <dbReference type="Proteomes" id="UP000527355"/>
    </source>
</evidence>
<proteinExistence type="predicted"/>
<dbReference type="PANTHER" id="PTHR41694">
    <property type="entry name" value="ENDOGENOUS RETROVIRUS GROUP K MEMBER POL PROTEIN"/>
    <property type="match status" value="1"/>
</dbReference>
<organism evidence="8 9">
    <name type="scientific">Myotis myotis</name>
    <name type="common">Greater mouse-eared bat</name>
    <name type="synonym">Vespertilio myotis</name>
    <dbReference type="NCBI Taxonomy" id="51298"/>
    <lineage>
        <taxon>Eukaryota</taxon>
        <taxon>Metazoa</taxon>
        <taxon>Chordata</taxon>
        <taxon>Craniata</taxon>
        <taxon>Vertebrata</taxon>
        <taxon>Euteleostomi</taxon>
        <taxon>Mammalia</taxon>
        <taxon>Eutheria</taxon>
        <taxon>Laurasiatheria</taxon>
        <taxon>Chiroptera</taxon>
        <taxon>Yangochiroptera</taxon>
        <taxon>Vespertilionidae</taxon>
        <taxon>Myotis</taxon>
    </lineage>
</organism>
<keyword evidence="3" id="KW-0540">Nuclease</keyword>
<keyword evidence="9" id="KW-1185">Reference proteome</keyword>
<dbReference type="VEuPathDB" id="HostDB:LOC118674042"/>
<sequence length="253" mass="28796">MGSVNGPAFIAKVTQSIVKALRVTWKLHCVYRPQSSRQVERMNRTSKETLTKLKLETGGNWVSLLPFAFLRARCTPYIQGLTPFEIMFGRPPPLVPRLGEEEVARLSTHNLLKSLQALQQAATTAQRIVKEAHLETEQQKEPRGHQFYPGYLVWVKHHQPGGLEPRWDGPYTVVLSTPSAVKVASKRHWIHRTQVKTADSGDSPRKWKVKPTQDPLKAKLRKDILIWLKVVRPGTWELTLECSPSSFSKNCLH</sequence>
<dbReference type="PROSITE" id="PS50994">
    <property type="entry name" value="INTEGRASE"/>
    <property type="match status" value="1"/>
</dbReference>